<protein>
    <submittedName>
        <fullName evidence="1">Uncharacterized protein</fullName>
    </submittedName>
</protein>
<name>L7ZBF4_CITFR</name>
<keyword evidence="1" id="KW-0614">Plasmid</keyword>
<dbReference type="EMBL" id="JQ996150">
    <property type="protein sequence ID" value="AGE11255.1"/>
    <property type="molecule type" value="Genomic_DNA"/>
</dbReference>
<accession>L7ZBF4</accession>
<organism evidence="1">
    <name type="scientific">Citrobacter freundii</name>
    <dbReference type="NCBI Taxonomy" id="546"/>
    <lineage>
        <taxon>Bacteria</taxon>
        <taxon>Pseudomonadati</taxon>
        <taxon>Pseudomonadota</taxon>
        <taxon>Gammaproteobacteria</taxon>
        <taxon>Enterobacterales</taxon>
        <taxon>Enterobacteriaceae</taxon>
        <taxon>Citrobacter</taxon>
        <taxon>Citrobacter freundii complex</taxon>
    </lineage>
</organism>
<dbReference type="AlphaFoldDB" id="L7ZBF4"/>
<sequence>MMITTSNRKSRKVKAMKVKELIKLLQDYDQDSEVVIAGYETICSAYVAEADLVKACKTVQRRSPDSLDGNKELTNEGDPSVWIGWSGDYRTPQQLAAIEDPDEMKDQP</sequence>
<geneLocation type="plasmid" evidence="1">
    <name>pT-OXA-181</name>
</geneLocation>
<proteinExistence type="predicted"/>
<reference evidence="1" key="1">
    <citation type="journal article" date="2013" name="Antimicrob. Agents Chemother.">
        <title>Complete Sequence of the IncT-Type Plasmid pT-OXA-181 Carrying the blaOXA-181 Carbapenemase Gene from Citrobacter freundii.</title>
        <authorList>
            <person name="Villa L."/>
            <person name="Carattoli A."/>
            <person name="Nordmann P."/>
            <person name="Carta C."/>
            <person name="Poirel L."/>
        </authorList>
    </citation>
    <scope>NUCLEOTIDE SEQUENCE</scope>
    <source>
        <strain evidence="1">CFSTE</strain>
        <plasmid evidence="1">pT-OXA-181</plasmid>
    </source>
</reference>
<evidence type="ECO:0000313" key="1">
    <source>
        <dbReference type="EMBL" id="AGE11255.1"/>
    </source>
</evidence>